<dbReference type="Gene3D" id="2.170.120.30">
    <property type="match status" value="2"/>
</dbReference>
<organism evidence="1 2">
    <name type="scientific">Tepidibacillus fermentans</name>
    <dbReference type="NCBI Taxonomy" id="1281767"/>
    <lineage>
        <taxon>Bacteria</taxon>
        <taxon>Bacillati</taxon>
        <taxon>Bacillota</taxon>
        <taxon>Bacilli</taxon>
        <taxon>Bacillales</taxon>
        <taxon>Bacillaceae</taxon>
        <taxon>Tepidibacillus</taxon>
    </lineage>
</organism>
<dbReference type="Pfam" id="PF07949">
    <property type="entry name" value="YbbR"/>
    <property type="match status" value="4"/>
</dbReference>
<proteinExistence type="predicted"/>
<dbReference type="InterPro" id="IPR053154">
    <property type="entry name" value="c-di-AMP_regulator"/>
</dbReference>
<dbReference type="RefSeq" id="WP_132770528.1">
    <property type="nucleotide sequence ID" value="NZ_SMAB01000026.1"/>
</dbReference>
<gene>
    <name evidence="1" type="ORF">EDD72_12620</name>
</gene>
<comment type="caution">
    <text evidence="1">The sequence shown here is derived from an EMBL/GenBank/DDBJ whole genome shotgun (WGS) entry which is preliminary data.</text>
</comment>
<keyword evidence="2" id="KW-1185">Reference proteome</keyword>
<evidence type="ECO:0000313" key="2">
    <source>
        <dbReference type="Proteomes" id="UP000295788"/>
    </source>
</evidence>
<dbReference type="InterPro" id="IPR012505">
    <property type="entry name" value="YbbR"/>
</dbReference>
<dbReference type="Proteomes" id="UP000295788">
    <property type="component" value="Unassembled WGS sequence"/>
</dbReference>
<dbReference type="OrthoDB" id="2960905at2"/>
<dbReference type="AlphaFoldDB" id="A0A4R3K706"/>
<sequence length="408" mass="45590">MDNWLKNNNVLKALSLIIAIMLWLVVNMEQTANPSLTPIDQRENAYIYEANVIPKYNEEQYVVDVLTKRVTVTLKSNTRTIGEIQDGKMIDKGQFFVDLTSYKKGTFDVPIQYTGFPRGIDIDIQPRTLKVKIEEKHRIEMPILVDQLGKAAEGFQTGDAIVTPSKVHISGTKEEVESVAFVKAFINVENANKMITEQVPLHALDKKGNPVKVEITPQTAEVKIPVTSPYQMVPLTYKIIDQPKAGLAIQSIDLKTKDVTLYGPEEIVSKYEVYQGPNVSVANLPIGKNSIQLKIPVASGLYKTEPDQIQLEITIVKSEKKDFKNIGIDLNGLSKGLKGIIISPTTINLTLEGAPDILRSTRNDDIQAFVDLTNLPPGEHEVELQYNVPLYTKVINTKEKVKVRIVKE</sequence>
<dbReference type="PANTHER" id="PTHR37804">
    <property type="entry name" value="CDAA REGULATORY PROTEIN CDAR"/>
    <property type="match status" value="1"/>
</dbReference>
<name>A0A4R3K706_9BACI</name>
<evidence type="ECO:0000313" key="1">
    <source>
        <dbReference type="EMBL" id="TCS78640.1"/>
    </source>
</evidence>
<dbReference type="EMBL" id="SMAB01000026">
    <property type="protein sequence ID" value="TCS78640.1"/>
    <property type="molecule type" value="Genomic_DNA"/>
</dbReference>
<dbReference type="Gene3D" id="2.170.120.40">
    <property type="entry name" value="YbbR-like domain"/>
    <property type="match status" value="2"/>
</dbReference>
<dbReference type="PANTHER" id="PTHR37804:SF1">
    <property type="entry name" value="CDAA REGULATORY PROTEIN CDAR"/>
    <property type="match status" value="1"/>
</dbReference>
<protein>
    <submittedName>
        <fullName evidence="1">YbbR domain-containing protein</fullName>
    </submittedName>
</protein>
<accession>A0A4R3K706</accession>
<reference evidence="1 2" key="1">
    <citation type="submission" date="2019-03" db="EMBL/GenBank/DDBJ databases">
        <title>Genomic Encyclopedia of Type Strains, Phase IV (KMG-IV): sequencing the most valuable type-strain genomes for metagenomic binning, comparative biology and taxonomic classification.</title>
        <authorList>
            <person name="Goeker M."/>
        </authorList>
    </citation>
    <scope>NUCLEOTIDE SEQUENCE [LARGE SCALE GENOMIC DNA]</scope>
    <source>
        <strain evidence="1 2">DSM 23802</strain>
    </source>
</reference>